<accession>E2AHF5</accession>
<dbReference type="OMA" id="SIFRERC"/>
<dbReference type="EMBL" id="GL439525">
    <property type="protein sequence ID" value="EFN67135.1"/>
    <property type="molecule type" value="Genomic_DNA"/>
</dbReference>
<evidence type="ECO:0000313" key="2">
    <source>
        <dbReference type="Proteomes" id="UP000000311"/>
    </source>
</evidence>
<organism evidence="2">
    <name type="scientific">Camponotus floridanus</name>
    <name type="common">Florida carpenter ant</name>
    <dbReference type="NCBI Taxonomy" id="104421"/>
    <lineage>
        <taxon>Eukaryota</taxon>
        <taxon>Metazoa</taxon>
        <taxon>Ecdysozoa</taxon>
        <taxon>Arthropoda</taxon>
        <taxon>Hexapoda</taxon>
        <taxon>Insecta</taxon>
        <taxon>Pterygota</taxon>
        <taxon>Neoptera</taxon>
        <taxon>Endopterygota</taxon>
        <taxon>Hymenoptera</taxon>
        <taxon>Apocrita</taxon>
        <taxon>Aculeata</taxon>
        <taxon>Formicoidea</taxon>
        <taxon>Formicidae</taxon>
        <taxon>Formicinae</taxon>
        <taxon>Camponotus</taxon>
    </lineage>
</organism>
<reference evidence="1 2" key="1">
    <citation type="journal article" date="2010" name="Science">
        <title>Genomic comparison of the ants Camponotus floridanus and Harpegnathos saltator.</title>
        <authorList>
            <person name="Bonasio R."/>
            <person name="Zhang G."/>
            <person name="Ye C."/>
            <person name="Mutti N.S."/>
            <person name="Fang X."/>
            <person name="Qin N."/>
            <person name="Donahue G."/>
            <person name="Yang P."/>
            <person name="Li Q."/>
            <person name="Li C."/>
            <person name="Zhang P."/>
            <person name="Huang Z."/>
            <person name="Berger S.L."/>
            <person name="Reinberg D."/>
            <person name="Wang J."/>
            <person name="Liebig J."/>
        </authorList>
    </citation>
    <scope>NUCLEOTIDE SEQUENCE [LARGE SCALE GENOMIC DNA]</scope>
    <source>
        <strain evidence="2">C129</strain>
    </source>
</reference>
<proteinExistence type="predicted"/>
<evidence type="ECO:0000313" key="1">
    <source>
        <dbReference type="EMBL" id="EFN67135.1"/>
    </source>
</evidence>
<dbReference type="AlphaFoldDB" id="E2AHF5"/>
<feature type="non-terminal residue" evidence="1">
    <location>
        <position position="1"/>
    </location>
</feature>
<keyword evidence="2" id="KW-1185">Reference proteome</keyword>
<gene>
    <name evidence="1" type="ORF">EAG_08195</name>
</gene>
<dbReference type="Proteomes" id="UP000000311">
    <property type="component" value="Unassembled WGS sequence"/>
</dbReference>
<sequence>KKRNYRRKRYWVNSIFRERCNYGFYHAIFPVILEEVRFRNYFRMIPTQFEELLNL</sequence>
<dbReference type="InParanoid" id="E2AHF5"/>
<protein>
    <submittedName>
        <fullName evidence="1">Uncharacterized protein</fullName>
    </submittedName>
</protein>
<feature type="non-terminal residue" evidence="1">
    <location>
        <position position="55"/>
    </location>
</feature>
<name>E2AHF5_CAMFO</name>